<keyword evidence="2" id="KW-1185">Reference proteome</keyword>
<reference evidence="1" key="1">
    <citation type="submission" date="2021-03" db="EMBL/GenBank/DDBJ databases">
        <title>Antimicrobial resistance genes in bacteria isolated from Japanese honey, and their potential for conferring macrolide and lincosamide resistance in the American foulbrood pathogen Paenibacillus larvae.</title>
        <authorList>
            <person name="Okamoto M."/>
            <person name="Kumagai M."/>
            <person name="Kanamori H."/>
            <person name="Takamatsu D."/>
        </authorList>
    </citation>
    <scope>NUCLEOTIDE SEQUENCE</scope>
    <source>
        <strain evidence="1">J41TS4</strain>
    </source>
</reference>
<name>A0A920CL89_9BACL</name>
<accession>A0A920CL89</accession>
<evidence type="ECO:0000313" key="2">
    <source>
        <dbReference type="Proteomes" id="UP000678895"/>
    </source>
</evidence>
<comment type="caution">
    <text evidence="1">The sequence shown here is derived from an EMBL/GenBank/DDBJ whole genome shotgun (WGS) entry which is preliminary data.</text>
</comment>
<proteinExistence type="predicted"/>
<dbReference type="Proteomes" id="UP000678895">
    <property type="component" value="Unassembled WGS sequence"/>
</dbReference>
<dbReference type="EMBL" id="BORS01000002">
    <property type="protein sequence ID" value="GIO40782.1"/>
    <property type="molecule type" value="Genomic_DNA"/>
</dbReference>
<dbReference type="AlphaFoldDB" id="A0A920CL89"/>
<sequence>MTRMSHAIFNKQTDNLVCALDVDSEYYKYQDKRDKFSCKFCGVQVQFTRGKDHNDPHFKNWPLKNHLCECAIPNIEKQKEEFENYGEIEKLVSTILPRSQRLKDDNTTININRANRAKEFGGRRSRKFIYSLVNLLDSRNYFNLKKDYEELELLIEDGNIIKLKDLVGSQDEVIQRIDATNGERVICILRGNTRKAKTIKNNIVIPLTRGKNPAYKNTKDFSLFIRWDYVEKNKEFIESIENALVICYGEAKTNQYGIELEIFSIKSQIVVLKKYDN</sequence>
<protein>
    <submittedName>
        <fullName evidence="1">Uncharacterized protein</fullName>
    </submittedName>
</protein>
<organism evidence="1 2">
    <name type="scientific">Paenibacillus apis</name>
    <dbReference type="NCBI Taxonomy" id="1792174"/>
    <lineage>
        <taxon>Bacteria</taxon>
        <taxon>Bacillati</taxon>
        <taxon>Bacillota</taxon>
        <taxon>Bacilli</taxon>
        <taxon>Bacillales</taxon>
        <taxon>Paenibacillaceae</taxon>
        <taxon>Paenibacillus</taxon>
    </lineage>
</organism>
<evidence type="ECO:0000313" key="1">
    <source>
        <dbReference type="EMBL" id="GIO40782.1"/>
    </source>
</evidence>
<gene>
    <name evidence="1" type="ORF">J41TS4_05400</name>
</gene>